<evidence type="ECO:0000313" key="1">
    <source>
        <dbReference type="EMBL" id="PIW17241.1"/>
    </source>
</evidence>
<proteinExistence type="predicted"/>
<dbReference type="EMBL" id="PFFQ01000026">
    <property type="protein sequence ID" value="PIW17241.1"/>
    <property type="molecule type" value="Genomic_DNA"/>
</dbReference>
<accession>A0A2M7G5H1</accession>
<sequence>MGNLNVKIGNVGNLGNATKTYEANSAPLETKTLGINGDKSNDFSVPLKFGDEGPTVYLRPDQVDAMKMALASATKNEDMGNLFGNGGPSVSVSVNGQAYTMSAREMQAQLSGHGALTAGS</sequence>
<gene>
    <name evidence="1" type="ORF">COW36_09740</name>
</gene>
<organism evidence="1 2">
    <name type="scientific">bacterium (Candidatus Blackallbacteria) CG17_big_fil_post_rev_8_21_14_2_50_48_46</name>
    <dbReference type="NCBI Taxonomy" id="2014261"/>
    <lineage>
        <taxon>Bacteria</taxon>
        <taxon>Candidatus Blackallbacteria</taxon>
    </lineage>
</organism>
<dbReference type="AlphaFoldDB" id="A0A2M7G5H1"/>
<name>A0A2M7G5H1_9BACT</name>
<protein>
    <submittedName>
        <fullName evidence="1">Uncharacterized protein</fullName>
    </submittedName>
</protein>
<comment type="caution">
    <text evidence="1">The sequence shown here is derived from an EMBL/GenBank/DDBJ whole genome shotgun (WGS) entry which is preliminary data.</text>
</comment>
<evidence type="ECO:0000313" key="2">
    <source>
        <dbReference type="Proteomes" id="UP000231019"/>
    </source>
</evidence>
<reference evidence="1 2" key="1">
    <citation type="submission" date="2017-09" db="EMBL/GenBank/DDBJ databases">
        <title>Depth-based differentiation of microbial function through sediment-hosted aquifers and enrichment of novel symbionts in the deep terrestrial subsurface.</title>
        <authorList>
            <person name="Probst A.J."/>
            <person name="Ladd B."/>
            <person name="Jarett J.K."/>
            <person name="Geller-Mcgrath D.E."/>
            <person name="Sieber C.M."/>
            <person name="Emerson J.B."/>
            <person name="Anantharaman K."/>
            <person name="Thomas B.C."/>
            <person name="Malmstrom R."/>
            <person name="Stieglmeier M."/>
            <person name="Klingl A."/>
            <person name="Woyke T."/>
            <person name="Ryan C.M."/>
            <person name="Banfield J.F."/>
        </authorList>
    </citation>
    <scope>NUCLEOTIDE SEQUENCE [LARGE SCALE GENOMIC DNA]</scope>
    <source>
        <strain evidence="1">CG17_big_fil_post_rev_8_21_14_2_50_48_46</strain>
    </source>
</reference>
<dbReference type="Proteomes" id="UP000231019">
    <property type="component" value="Unassembled WGS sequence"/>
</dbReference>